<organism evidence="1">
    <name type="scientific">Anguilla anguilla</name>
    <name type="common">European freshwater eel</name>
    <name type="synonym">Muraena anguilla</name>
    <dbReference type="NCBI Taxonomy" id="7936"/>
    <lineage>
        <taxon>Eukaryota</taxon>
        <taxon>Metazoa</taxon>
        <taxon>Chordata</taxon>
        <taxon>Craniata</taxon>
        <taxon>Vertebrata</taxon>
        <taxon>Euteleostomi</taxon>
        <taxon>Actinopterygii</taxon>
        <taxon>Neopterygii</taxon>
        <taxon>Teleostei</taxon>
        <taxon>Anguilliformes</taxon>
        <taxon>Anguillidae</taxon>
        <taxon>Anguilla</taxon>
    </lineage>
</organism>
<dbReference type="AlphaFoldDB" id="A0A0E9UUZ5"/>
<dbReference type="EMBL" id="GBXM01039829">
    <property type="protein sequence ID" value="JAH68748.1"/>
    <property type="molecule type" value="Transcribed_RNA"/>
</dbReference>
<protein>
    <submittedName>
        <fullName evidence="1">Uncharacterized protein</fullName>
    </submittedName>
</protein>
<sequence length="21" mass="2366">MISTCNYNLVNVSVNMCTDLM</sequence>
<accession>A0A0E9UUZ5</accession>
<proteinExistence type="predicted"/>
<reference evidence="1" key="2">
    <citation type="journal article" date="2015" name="Fish Shellfish Immunol.">
        <title>Early steps in the European eel (Anguilla anguilla)-Vibrio vulnificus interaction in the gills: Role of the RtxA13 toxin.</title>
        <authorList>
            <person name="Callol A."/>
            <person name="Pajuelo D."/>
            <person name="Ebbesson L."/>
            <person name="Teles M."/>
            <person name="MacKenzie S."/>
            <person name="Amaro C."/>
        </authorList>
    </citation>
    <scope>NUCLEOTIDE SEQUENCE</scope>
</reference>
<reference evidence="1" key="1">
    <citation type="submission" date="2014-11" db="EMBL/GenBank/DDBJ databases">
        <authorList>
            <person name="Amaro Gonzalez C."/>
        </authorList>
    </citation>
    <scope>NUCLEOTIDE SEQUENCE</scope>
</reference>
<evidence type="ECO:0000313" key="1">
    <source>
        <dbReference type="EMBL" id="JAH68748.1"/>
    </source>
</evidence>
<name>A0A0E9UUZ5_ANGAN</name>